<gene>
    <name evidence="7" type="ORF">TCAL_07355</name>
</gene>
<dbReference type="SUPFAM" id="SSF47220">
    <property type="entry name" value="alpha-catenin/vinculin-like"/>
    <property type="match status" value="4"/>
</dbReference>
<dbReference type="InterPro" id="IPR036723">
    <property type="entry name" value="Alpha-catenin/vinculin-like_sf"/>
</dbReference>
<sequence length="838" mass="93867">MPMYQTKTIASILEPVAQQVSKLIILHEEGEDGNAMPDLERPVNAVSNAVANLTKDTRMKAEMPKALITIEKAADLLEMACRDMKQDPYSQAGRDRLISGKICRDCKKVLDYLAVAEVIETMEDLVQFVKDLSPCLSKVCQDVDTRRNDLLNPYQRDSLGQHLDQVKTLAPILICSMKIFIQILGNEGRGTDEAIENRNYLSKRMTDEIGEIVMILEESARTDNGTKMTNGVSSINTNDLTFHEVMKKLSASLASKSSKDAQLNQQLIQHIVDLGFKISDGFDSQEKRRILQICNDLDQANRQHNNNDPRARQQIADLVRQLQLTVNEAVIGRIIHDMADITTPLKHFTDAVLSSETLAMKRMTVDEKSQTLKVFSNRLAKTANLVGFANARDKRRSTSLQQLSTQIQTLTPQLINAGTIRMNYPENRAAEENFENLKKQYNEGIHLIRDLCEESVDTKIFLQQTKAQIQNAIQTCEGGLKNRNVQTVIENSALAARLANRLLMVLNKEADNSEDPNLRKQVETAGERLKSAITPFVTNSKALATNLNDGSTIKTWRHGSQRLVDMVNEVARLFDELNMYGFDAPRQQPQVVQPVQGFQEIPIEITPPQPNHFSASPPIQNLIPAPPRPPLPSETRVPQRPPVPNGHDTDDEDGLFSTMPSGNRPIHHAAHGLYQEVRQWDHTDNEIIAAAKKIAFLMAHLSELVQPGRGTKRELLACARGVAEVSERITELAKEYGKHCTDKKIRTNLLQVCEKIPTLGTQLRVLTTVKATMLSDNVETPEDQEAMDMLVFNAEKLNQAVRETVGAAESASIRVRSDAGFKLKWVRKSVPWINNEDD</sequence>
<comment type="subcellular location">
    <subcellularLocation>
        <location evidence="1">Cytoplasm</location>
    </subcellularLocation>
</comment>
<dbReference type="GO" id="GO:0051015">
    <property type="term" value="F:actin filament binding"/>
    <property type="evidence" value="ECO:0007669"/>
    <property type="project" value="InterPro"/>
</dbReference>
<evidence type="ECO:0000256" key="6">
    <source>
        <dbReference type="SAM" id="MobiDB-lite"/>
    </source>
</evidence>
<dbReference type="InterPro" id="IPR006077">
    <property type="entry name" value="Vinculin/catenin"/>
</dbReference>
<dbReference type="InterPro" id="IPR017997">
    <property type="entry name" value="Vinculin"/>
</dbReference>
<evidence type="ECO:0000256" key="2">
    <source>
        <dbReference type="ARBA" id="ARBA00008376"/>
    </source>
</evidence>
<dbReference type="PANTHER" id="PTHR46180">
    <property type="entry name" value="VINCULIN"/>
    <property type="match status" value="1"/>
</dbReference>
<evidence type="ECO:0000256" key="1">
    <source>
        <dbReference type="ARBA" id="ARBA00004496"/>
    </source>
</evidence>
<name>A0A553NXH0_TIGCA</name>
<dbReference type="Gene3D" id="1.20.120.810">
    <property type="entry name" value="Vinculin, Vh2 four-helix bundle"/>
    <property type="match status" value="2"/>
</dbReference>
<accession>A0A553NXH0</accession>
<evidence type="ECO:0000313" key="7">
    <source>
        <dbReference type="EMBL" id="TRY70135.1"/>
    </source>
</evidence>
<keyword evidence="4" id="KW-0963">Cytoplasm</keyword>
<comment type="similarity">
    <text evidence="2">Belongs to the vinculin/alpha-catenin family.</text>
</comment>
<evidence type="ECO:0000256" key="5">
    <source>
        <dbReference type="ARBA" id="ARBA00023203"/>
    </source>
</evidence>
<dbReference type="PRINTS" id="PR00806">
    <property type="entry name" value="VINCULIN"/>
</dbReference>
<keyword evidence="5" id="KW-0009">Actin-binding</keyword>
<dbReference type="OMA" id="PWINNED"/>
<dbReference type="STRING" id="6832.A0A553NXH0"/>
<evidence type="ECO:0000256" key="3">
    <source>
        <dbReference type="ARBA" id="ARBA00014125"/>
    </source>
</evidence>
<reference evidence="7 8" key="1">
    <citation type="journal article" date="2018" name="Nat. Ecol. Evol.">
        <title>Genomic signatures of mitonuclear coevolution across populations of Tigriopus californicus.</title>
        <authorList>
            <person name="Barreto F.S."/>
            <person name="Watson E.T."/>
            <person name="Lima T.G."/>
            <person name="Willett C.S."/>
            <person name="Edmands S."/>
            <person name="Li W."/>
            <person name="Burton R.S."/>
        </authorList>
    </citation>
    <scope>NUCLEOTIDE SEQUENCE [LARGE SCALE GENOMIC DNA]</scope>
    <source>
        <strain evidence="7 8">San Diego</strain>
    </source>
</reference>
<dbReference type="AlphaFoldDB" id="A0A553NXH0"/>
<comment type="caution">
    <text evidence="7">The sequence shown here is derived from an EMBL/GenBank/DDBJ whole genome shotgun (WGS) entry which is preliminary data.</text>
</comment>
<dbReference type="EMBL" id="VCGU01000009">
    <property type="protein sequence ID" value="TRY70135.1"/>
    <property type="molecule type" value="Genomic_DNA"/>
</dbReference>
<evidence type="ECO:0000313" key="8">
    <source>
        <dbReference type="Proteomes" id="UP000318571"/>
    </source>
</evidence>
<proteinExistence type="inferred from homology"/>
<keyword evidence="8" id="KW-1185">Reference proteome</keyword>
<feature type="region of interest" description="Disordered" evidence="6">
    <location>
        <begin position="611"/>
        <end position="654"/>
    </location>
</feature>
<dbReference type="GO" id="GO:0005737">
    <property type="term" value="C:cytoplasm"/>
    <property type="evidence" value="ECO:0007669"/>
    <property type="project" value="UniProtKB-SubCell"/>
</dbReference>
<dbReference type="Gene3D" id="1.20.120.230">
    <property type="entry name" value="Alpha-catenin/vinculin-like"/>
    <property type="match status" value="3"/>
</dbReference>
<organism evidence="7 8">
    <name type="scientific">Tigriopus californicus</name>
    <name type="common">Marine copepod</name>
    <dbReference type="NCBI Taxonomy" id="6832"/>
    <lineage>
        <taxon>Eukaryota</taxon>
        <taxon>Metazoa</taxon>
        <taxon>Ecdysozoa</taxon>
        <taxon>Arthropoda</taxon>
        <taxon>Crustacea</taxon>
        <taxon>Multicrustacea</taxon>
        <taxon>Hexanauplia</taxon>
        <taxon>Copepoda</taxon>
        <taxon>Harpacticoida</taxon>
        <taxon>Harpacticidae</taxon>
        <taxon>Tigriopus</taxon>
    </lineage>
</organism>
<protein>
    <recommendedName>
        <fullName evidence="3">Vinculin</fullName>
    </recommendedName>
</protein>
<dbReference type="GO" id="GO:0071944">
    <property type="term" value="C:cell periphery"/>
    <property type="evidence" value="ECO:0007669"/>
    <property type="project" value="UniProtKB-ARBA"/>
</dbReference>
<evidence type="ECO:0000256" key="4">
    <source>
        <dbReference type="ARBA" id="ARBA00022490"/>
    </source>
</evidence>
<dbReference type="GO" id="GO:0007155">
    <property type="term" value="P:cell adhesion"/>
    <property type="evidence" value="ECO:0007669"/>
    <property type="project" value="InterPro"/>
</dbReference>
<dbReference type="Pfam" id="PF01044">
    <property type="entry name" value="Vinculin"/>
    <property type="match status" value="2"/>
</dbReference>
<dbReference type="Proteomes" id="UP000318571">
    <property type="component" value="Chromosome 9"/>
</dbReference>